<sequence>MTAAQVNQARVAAQTRLDVLPLRLAHVRGVATAAAALRGHFDVITGDCLVAAAWLHDIGHAPSVRMTGFHPVDGALFARREGFHELVVSLVAFHSGAPAEARERGISAFSAFSEPPQRVLDALTFCDLTTGPDGSTVAAHDRLQEVLQRYEPDDPVHRAVYCSRDELLATVERVHGWI</sequence>
<dbReference type="Gene3D" id="1.10.3210.10">
    <property type="entry name" value="Hypothetical protein af1432"/>
    <property type="match status" value="1"/>
</dbReference>
<dbReference type="RefSeq" id="WP_036410939.1">
    <property type="nucleotide sequence ID" value="NZ_LQOX01000008.1"/>
</dbReference>
<dbReference type="CDD" id="cd00077">
    <property type="entry name" value="HDc"/>
    <property type="match status" value="1"/>
</dbReference>
<dbReference type="Pfam" id="PF01966">
    <property type="entry name" value="HD"/>
    <property type="match status" value="1"/>
</dbReference>
<gene>
    <name evidence="2" type="ORF">AWC07_22060</name>
</gene>
<reference evidence="2 3" key="1">
    <citation type="submission" date="2016-01" db="EMBL/GenBank/DDBJ databases">
        <title>The new phylogeny of the genus Mycobacterium.</title>
        <authorList>
            <person name="Tarcisio F."/>
            <person name="Conor M."/>
            <person name="Antonella G."/>
            <person name="Elisabetta G."/>
            <person name="Giulia F.S."/>
            <person name="Sara T."/>
            <person name="Anna F."/>
            <person name="Clotilde B."/>
            <person name="Roberto B."/>
            <person name="Veronica D.S."/>
            <person name="Fabio R."/>
            <person name="Monica P."/>
            <person name="Olivier J."/>
            <person name="Enrico T."/>
            <person name="Nicola S."/>
        </authorList>
    </citation>
    <scope>NUCLEOTIDE SEQUENCE [LARGE SCALE GENOMIC DNA]</scope>
    <source>
        <strain evidence="2 3">DSM 43505</strain>
    </source>
</reference>
<dbReference type="InterPro" id="IPR003607">
    <property type="entry name" value="HD/PDEase_dom"/>
</dbReference>
<dbReference type="GO" id="GO:0016787">
    <property type="term" value="F:hydrolase activity"/>
    <property type="evidence" value="ECO:0007669"/>
    <property type="project" value="UniProtKB-KW"/>
</dbReference>
<evidence type="ECO:0000313" key="2">
    <source>
        <dbReference type="EMBL" id="ORV79893.1"/>
    </source>
</evidence>
<dbReference type="SUPFAM" id="SSF109604">
    <property type="entry name" value="HD-domain/PDEase-like"/>
    <property type="match status" value="1"/>
</dbReference>
<comment type="caution">
    <text evidence="2">The sequence shown here is derived from an EMBL/GenBank/DDBJ whole genome shotgun (WGS) entry which is preliminary data.</text>
</comment>
<proteinExistence type="predicted"/>
<organism evidence="2 3">
    <name type="scientific">Mycobacterium gastri</name>
    <dbReference type="NCBI Taxonomy" id="1777"/>
    <lineage>
        <taxon>Bacteria</taxon>
        <taxon>Bacillati</taxon>
        <taxon>Actinomycetota</taxon>
        <taxon>Actinomycetes</taxon>
        <taxon>Mycobacteriales</taxon>
        <taxon>Mycobacteriaceae</taxon>
        <taxon>Mycobacterium</taxon>
    </lineage>
</organism>
<accession>A0A1X1W1C7</accession>
<dbReference type="InterPro" id="IPR006674">
    <property type="entry name" value="HD_domain"/>
</dbReference>
<protein>
    <submittedName>
        <fullName evidence="2">Metal-dependent phosphohydrolase</fullName>
    </submittedName>
</protein>
<feature type="domain" description="HD" evidence="1">
    <location>
        <begin position="23"/>
        <end position="99"/>
    </location>
</feature>
<dbReference type="Proteomes" id="UP000193738">
    <property type="component" value="Unassembled WGS sequence"/>
</dbReference>
<evidence type="ECO:0000259" key="1">
    <source>
        <dbReference type="Pfam" id="PF01966"/>
    </source>
</evidence>
<dbReference type="AlphaFoldDB" id="A0A1X1W1C7"/>
<dbReference type="EMBL" id="LQOX01000008">
    <property type="protein sequence ID" value="ORV79893.1"/>
    <property type="molecule type" value="Genomic_DNA"/>
</dbReference>
<name>A0A1X1W1C7_MYCGS</name>
<evidence type="ECO:0000313" key="3">
    <source>
        <dbReference type="Proteomes" id="UP000193738"/>
    </source>
</evidence>
<dbReference type="STRING" id="1777.AWC07_22060"/>
<keyword evidence="2" id="KW-0378">Hydrolase</keyword>
<keyword evidence="3" id="KW-1185">Reference proteome</keyword>